<evidence type="ECO:0000313" key="2">
    <source>
        <dbReference type="Proteomes" id="UP000598032"/>
    </source>
</evidence>
<evidence type="ECO:0000313" key="1">
    <source>
        <dbReference type="EMBL" id="CAD6543138.1"/>
    </source>
</evidence>
<organism evidence="1 2">
    <name type="scientific">Paraburkholderia metrosideri</name>
    <dbReference type="NCBI Taxonomy" id="580937"/>
    <lineage>
        <taxon>Bacteria</taxon>
        <taxon>Pseudomonadati</taxon>
        <taxon>Pseudomonadota</taxon>
        <taxon>Betaproteobacteria</taxon>
        <taxon>Burkholderiales</taxon>
        <taxon>Burkholderiaceae</taxon>
        <taxon>Paraburkholderia</taxon>
    </lineage>
</organism>
<protein>
    <submittedName>
        <fullName evidence="1">Uncharacterized protein</fullName>
    </submittedName>
</protein>
<name>A0ABN7HZW9_9BURK</name>
<sequence length="57" mass="6385">MSAWLKHQRLSNLVGVLFQPCTTFNGGVKVIDRLLTEERKSQSDRKVIPLSNVSEAS</sequence>
<gene>
    <name evidence="1" type="ORF">LMG28140_03877</name>
</gene>
<accession>A0ABN7HZW9</accession>
<keyword evidence="2" id="KW-1185">Reference proteome</keyword>
<dbReference type="Proteomes" id="UP000598032">
    <property type="component" value="Unassembled WGS sequence"/>
</dbReference>
<dbReference type="EMBL" id="CAJHCP010000008">
    <property type="protein sequence ID" value="CAD6543138.1"/>
    <property type="molecule type" value="Genomic_DNA"/>
</dbReference>
<reference evidence="1 2" key="1">
    <citation type="submission" date="2020-10" db="EMBL/GenBank/DDBJ databases">
        <authorList>
            <person name="Peeters C."/>
        </authorList>
    </citation>
    <scope>NUCLEOTIDE SEQUENCE [LARGE SCALE GENOMIC DNA]</scope>
    <source>
        <strain evidence="1 2">LMG 28140</strain>
    </source>
</reference>
<comment type="caution">
    <text evidence="1">The sequence shown here is derived from an EMBL/GenBank/DDBJ whole genome shotgun (WGS) entry which is preliminary data.</text>
</comment>
<proteinExistence type="predicted"/>